<proteinExistence type="predicted"/>
<feature type="transmembrane region" description="Helical" evidence="2">
    <location>
        <begin position="6"/>
        <end position="26"/>
    </location>
</feature>
<gene>
    <name evidence="3" type="ORF">HPK16_05590</name>
</gene>
<accession>A0A7W1T5F8</accession>
<name>A0A7W1T5F8_9LIST</name>
<sequence length="254" mass="28418">MKKLLFFVMSMMLVFSPLGTVTYNTIMPSKYEQVSEAHAKGYRSPSRSYRPNNNQVKRNNNSTTNKATNNQTAKKSNRGFWGGLMFGGLAGLLFGSMLGNMGAFGDILALIINVIAIIVIIRLLIYLFQKWRNRNNPKPQANVFDHQGTTNATQETGNSTIVLDEGNISNAVIHFFTHEKGLQLEDVEVILTYDDQKGFGADVMKNNTLVQALDHFSLIQAIRYWATKEAHFDPNCGLELRFSETEGITAIVTE</sequence>
<keyword evidence="4" id="KW-1185">Reference proteome</keyword>
<evidence type="ECO:0000256" key="2">
    <source>
        <dbReference type="SAM" id="Phobius"/>
    </source>
</evidence>
<reference evidence="3 4" key="2">
    <citation type="submission" date="2020-08" db="EMBL/GenBank/DDBJ databases">
        <title>Listeria ohnekaius sp. nov. and Listeria portnoyii sp. nov. isolated from non-agricultural and natural environments.</title>
        <authorList>
            <person name="Weller D."/>
            <person name="Belias A.M."/>
            <person name="Liao J."/>
            <person name="Guo S."/>
            <person name="Orsi R.H."/>
            <person name="Wiedmann M."/>
        </authorList>
    </citation>
    <scope>NUCLEOTIDE SEQUENCE [LARGE SCALE GENOMIC DNA]</scope>
    <source>
        <strain evidence="3 4">FSL W9-0585</strain>
    </source>
</reference>
<dbReference type="EMBL" id="JABJVM010000004">
    <property type="protein sequence ID" value="MBA3925805.1"/>
    <property type="molecule type" value="Genomic_DNA"/>
</dbReference>
<evidence type="ECO:0000313" key="3">
    <source>
        <dbReference type="EMBL" id="MBA3925805.1"/>
    </source>
</evidence>
<protein>
    <submittedName>
        <fullName evidence="3">DUF2653 family protein</fullName>
    </submittedName>
</protein>
<reference evidence="3 4" key="1">
    <citation type="submission" date="2020-05" db="EMBL/GenBank/DDBJ databases">
        <authorList>
            <person name="Carlin C.R."/>
        </authorList>
    </citation>
    <scope>NUCLEOTIDE SEQUENCE [LARGE SCALE GENOMIC DNA]</scope>
    <source>
        <strain evidence="3 4">FSL W9-0585</strain>
    </source>
</reference>
<dbReference type="Pfam" id="PF10850">
    <property type="entry name" value="DUF2653"/>
    <property type="match status" value="1"/>
</dbReference>
<dbReference type="Proteomes" id="UP000548787">
    <property type="component" value="Unassembled WGS sequence"/>
</dbReference>
<keyword evidence="2" id="KW-1133">Transmembrane helix</keyword>
<feature type="transmembrane region" description="Helical" evidence="2">
    <location>
        <begin position="107"/>
        <end position="128"/>
    </location>
</feature>
<dbReference type="AlphaFoldDB" id="A0A7W1T5F8"/>
<organism evidence="3 4">
    <name type="scientific">Listeria rustica</name>
    <dbReference type="NCBI Taxonomy" id="2713503"/>
    <lineage>
        <taxon>Bacteria</taxon>
        <taxon>Bacillati</taxon>
        <taxon>Bacillota</taxon>
        <taxon>Bacilli</taxon>
        <taxon>Bacillales</taxon>
        <taxon>Listeriaceae</taxon>
        <taxon>Listeria</taxon>
    </lineage>
</organism>
<keyword evidence="2" id="KW-0812">Transmembrane</keyword>
<evidence type="ECO:0000256" key="1">
    <source>
        <dbReference type="SAM" id="MobiDB-lite"/>
    </source>
</evidence>
<feature type="compositionally biased region" description="Low complexity" evidence="1">
    <location>
        <begin position="52"/>
        <end position="74"/>
    </location>
</feature>
<feature type="region of interest" description="Disordered" evidence="1">
    <location>
        <begin position="42"/>
        <end position="75"/>
    </location>
</feature>
<feature type="transmembrane region" description="Helical" evidence="2">
    <location>
        <begin position="80"/>
        <end position="101"/>
    </location>
</feature>
<keyword evidence="2" id="KW-0472">Membrane</keyword>
<dbReference type="InterPro" id="IPR020516">
    <property type="entry name" value="Uncharacterised_YxcD"/>
</dbReference>
<comment type="caution">
    <text evidence="3">The sequence shown here is derived from an EMBL/GenBank/DDBJ whole genome shotgun (WGS) entry which is preliminary data.</text>
</comment>
<dbReference type="RefSeq" id="WP_181676020.1">
    <property type="nucleotide sequence ID" value="NZ_JABJVM010000004.1"/>
</dbReference>
<evidence type="ECO:0000313" key="4">
    <source>
        <dbReference type="Proteomes" id="UP000548787"/>
    </source>
</evidence>